<name>A0A0C2ZE81_9AGAM</name>
<dbReference type="HOGENOM" id="CLU_2110433_0_0_1"/>
<protein>
    <submittedName>
        <fullName evidence="2">Uncharacterized protein</fullName>
    </submittedName>
</protein>
<dbReference type="EMBL" id="KN822066">
    <property type="protein sequence ID" value="KIM60048.1"/>
    <property type="molecule type" value="Genomic_DNA"/>
</dbReference>
<feature type="transmembrane region" description="Helical" evidence="1">
    <location>
        <begin position="73"/>
        <end position="99"/>
    </location>
</feature>
<proteinExistence type="predicted"/>
<organism evidence="2 3">
    <name type="scientific">Scleroderma citrinum Foug A</name>
    <dbReference type="NCBI Taxonomy" id="1036808"/>
    <lineage>
        <taxon>Eukaryota</taxon>
        <taxon>Fungi</taxon>
        <taxon>Dikarya</taxon>
        <taxon>Basidiomycota</taxon>
        <taxon>Agaricomycotina</taxon>
        <taxon>Agaricomycetes</taxon>
        <taxon>Agaricomycetidae</taxon>
        <taxon>Boletales</taxon>
        <taxon>Sclerodermatineae</taxon>
        <taxon>Sclerodermataceae</taxon>
        <taxon>Scleroderma</taxon>
    </lineage>
</organism>
<keyword evidence="1" id="KW-1133">Transmembrane helix</keyword>
<sequence>MQPNIGAYLVYMAGTYRYGVESCIILVVLRRILMSSPSPRVTITTHVSSREIAKVTGASQRTINHVHRLSRRLVAIAINMLVVGPLTLTSVGHIVVILGGVGYCRCCASGGIGGR</sequence>
<feature type="transmembrane region" description="Helical" evidence="1">
    <location>
        <begin position="6"/>
        <end position="29"/>
    </location>
</feature>
<gene>
    <name evidence="2" type="ORF">SCLCIDRAFT_1217085</name>
</gene>
<evidence type="ECO:0000256" key="1">
    <source>
        <dbReference type="SAM" id="Phobius"/>
    </source>
</evidence>
<reference evidence="2 3" key="1">
    <citation type="submission" date="2014-04" db="EMBL/GenBank/DDBJ databases">
        <authorList>
            <consortium name="DOE Joint Genome Institute"/>
            <person name="Kuo A."/>
            <person name="Kohler A."/>
            <person name="Nagy L.G."/>
            <person name="Floudas D."/>
            <person name="Copeland A."/>
            <person name="Barry K.W."/>
            <person name="Cichocki N."/>
            <person name="Veneault-Fourrey C."/>
            <person name="LaButti K."/>
            <person name="Lindquist E.A."/>
            <person name="Lipzen A."/>
            <person name="Lundell T."/>
            <person name="Morin E."/>
            <person name="Murat C."/>
            <person name="Sun H."/>
            <person name="Tunlid A."/>
            <person name="Henrissat B."/>
            <person name="Grigoriev I.V."/>
            <person name="Hibbett D.S."/>
            <person name="Martin F."/>
            <person name="Nordberg H.P."/>
            <person name="Cantor M.N."/>
            <person name="Hua S.X."/>
        </authorList>
    </citation>
    <scope>NUCLEOTIDE SEQUENCE [LARGE SCALE GENOMIC DNA]</scope>
    <source>
        <strain evidence="2 3">Foug A</strain>
    </source>
</reference>
<evidence type="ECO:0000313" key="2">
    <source>
        <dbReference type="EMBL" id="KIM60048.1"/>
    </source>
</evidence>
<dbReference type="InParanoid" id="A0A0C2ZE81"/>
<keyword evidence="3" id="KW-1185">Reference proteome</keyword>
<reference evidence="3" key="2">
    <citation type="submission" date="2015-01" db="EMBL/GenBank/DDBJ databases">
        <title>Evolutionary Origins and Diversification of the Mycorrhizal Mutualists.</title>
        <authorList>
            <consortium name="DOE Joint Genome Institute"/>
            <consortium name="Mycorrhizal Genomics Consortium"/>
            <person name="Kohler A."/>
            <person name="Kuo A."/>
            <person name="Nagy L.G."/>
            <person name="Floudas D."/>
            <person name="Copeland A."/>
            <person name="Barry K.W."/>
            <person name="Cichocki N."/>
            <person name="Veneault-Fourrey C."/>
            <person name="LaButti K."/>
            <person name="Lindquist E.A."/>
            <person name="Lipzen A."/>
            <person name="Lundell T."/>
            <person name="Morin E."/>
            <person name="Murat C."/>
            <person name="Riley R."/>
            <person name="Ohm R."/>
            <person name="Sun H."/>
            <person name="Tunlid A."/>
            <person name="Henrissat B."/>
            <person name="Grigoriev I.V."/>
            <person name="Hibbett D.S."/>
            <person name="Martin F."/>
        </authorList>
    </citation>
    <scope>NUCLEOTIDE SEQUENCE [LARGE SCALE GENOMIC DNA]</scope>
    <source>
        <strain evidence="3">Foug A</strain>
    </source>
</reference>
<accession>A0A0C2ZE81</accession>
<keyword evidence="1" id="KW-0472">Membrane</keyword>
<keyword evidence="1" id="KW-0812">Transmembrane</keyword>
<dbReference type="AlphaFoldDB" id="A0A0C2ZE81"/>
<evidence type="ECO:0000313" key="3">
    <source>
        <dbReference type="Proteomes" id="UP000053989"/>
    </source>
</evidence>
<dbReference type="Proteomes" id="UP000053989">
    <property type="component" value="Unassembled WGS sequence"/>
</dbReference>